<feature type="compositionally biased region" description="Low complexity" evidence="1">
    <location>
        <begin position="33"/>
        <end position="47"/>
    </location>
</feature>
<dbReference type="OrthoDB" id="5412732at2759"/>
<proteinExistence type="predicted"/>
<keyword evidence="3" id="KW-1185">Reference proteome</keyword>
<evidence type="ECO:0000313" key="3">
    <source>
        <dbReference type="Proteomes" id="UP000015100"/>
    </source>
</evidence>
<dbReference type="AlphaFoldDB" id="S8A6C0"/>
<feature type="compositionally biased region" description="Polar residues" evidence="1">
    <location>
        <begin position="13"/>
        <end position="22"/>
    </location>
</feature>
<dbReference type="OMA" id="AFMRRES"/>
<evidence type="ECO:0000256" key="1">
    <source>
        <dbReference type="SAM" id="MobiDB-lite"/>
    </source>
</evidence>
<organism evidence="2 3">
    <name type="scientific">Dactylellina haptotyla (strain CBS 200.50)</name>
    <name type="common">Nematode-trapping fungus</name>
    <name type="synonym">Monacrosporium haptotylum</name>
    <dbReference type="NCBI Taxonomy" id="1284197"/>
    <lineage>
        <taxon>Eukaryota</taxon>
        <taxon>Fungi</taxon>
        <taxon>Dikarya</taxon>
        <taxon>Ascomycota</taxon>
        <taxon>Pezizomycotina</taxon>
        <taxon>Orbiliomycetes</taxon>
        <taxon>Orbiliales</taxon>
        <taxon>Orbiliaceae</taxon>
        <taxon>Dactylellina</taxon>
    </lineage>
</organism>
<reference evidence="3" key="2">
    <citation type="submission" date="2013-04" db="EMBL/GenBank/DDBJ databases">
        <title>Genomic mechanisms accounting for the adaptation to parasitism in nematode-trapping fungi.</title>
        <authorList>
            <person name="Ahren D.G."/>
        </authorList>
    </citation>
    <scope>NUCLEOTIDE SEQUENCE [LARGE SCALE GENOMIC DNA]</scope>
    <source>
        <strain evidence="3">CBS 200.50</strain>
    </source>
</reference>
<sequence length="187" mass="19924">MSSNPPPPLARAQSHQSGTIANHWNDLPAGYIPSPTNSTSRSASRNSNVLSPGANGSSTSIPRTASPLKPVDTSNQTKGADAQITPTIKPLSTLLPALYNLPTSLPQSERNMLQTRINKSLLPATGNGGVTEAQRTWVQELLHGFIVEETVDTKTCREEIVAFMRRESGVAGWAGSVRKVVESVIGK</sequence>
<feature type="region of interest" description="Disordered" evidence="1">
    <location>
        <begin position="1"/>
        <end position="84"/>
    </location>
</feature>
<comment type="caution">
    <text evidence="2">The sequence shown here is derived from an EMBL/GenBank/DDBJ whole genome shotgun (WGS) entry which is preliminary data.</text>
</comment>
<accession>S8A6C0</accession>
<reference evidence="2 3" key="1">
    <citation type="journal article" date="2013" name="PLoS Genet.">
        <title>Genomic mechanisms accounting for the adaptation to parasitism in nematode-trapping fungi.</title>
        <authorList>
            <person name="Meerupati T."/>
            <person name="Andersson K.M."/>
            <person name="Friman E."/>
            <person name="Kumar D."/>
            <person name="Tunlid A."/>
            <person name="Ahren D."/>
        </authorList>
    </citation>
    <scope>NUCLEOTIDE SEQUENCE [LARGE SCALE GENOMIC DNA]</scope>
    <source>
        <strain evidence="2 3">CBS 200.50</strain>
    </source>
</reference>
<evidence type="ECO:0000313" key="2">
    <source>
        <dbReference type="EMBL" id="EPS36686.1"/>
    </source>
</evidence>
<name>S8A6C0_DACHA</name>
<feature type="compositionally biased region" description="Polar residues" evidence="1">
    <location>
        <begin position="48"/>
        <end position="63"/>
    </location>
</feature>
<protein>
    <submittedName>
        <fullName evidence="2">Uncharacterized protein</fullName>
    </submittedName>
</protein>
<gene>
    <name evidence="2" type="ORF">H072_9764</name>
</gene>
<dbReference type="HOGENOM" id="CLU_1447626_0_0_1"/>
<dbReference type="Proteomes" id="UP000015100">
    <property type="component" value="Unassembled WGS sequence"/>
</dbReference>
<dbReference type="EMBL" id="AQGS01000831">
    <property type="protein sequence ID" value="EPS36686.1"/>
    <property type="molecule type" value="Genomic_DNA"/>
</dbReference>